<reference evidence="3" key="1">
    <citation type="journal article" date="2019" name="Int. J. Syst. Evol. Microbiol.">
        <title>The Global Catalogue of Microorganisms (GCM) 10K type strain sequencing project: providing services to taxonomists for standard genome sequencing and annotation.</title>
        <authorList>
            <consortium name="The Broad Institute Genomics Platform"/>
            <consortium name="The Broad Institute Genome Sequencing Center for Infectious Disease"/>
            <person name="Wu L."/>
            <person name="Ma J."/>
        </authorList>
    </citation>
    <scope>NUCLEOTIDE SEQUENCE [LARGE SCALE GENOMIC DNA]</scope>
    <source>
        <strain evidence="3">JCM 17809</strain>
    </source>
</reference>
<feature type="region of interest" description="Disordered" evidence="1">
    <location>
        <begin position="98"/>
        <end position="145"/>
    </location>
</feature>
<proteinExistence type="predicted"/>
<gene>
    <name evidence="2" type="ORF">GCM10023168_09800</name>
</gene>
<evidence type="ECO:0000313" key="3">
    <source>
        <dbReference type="Proteomes" id="UP001500945"/>
    </source>
</evidence>
<feature type="compositionally biased region" description="Polar residues" evidence="1">
    <location>
        <begin position="103"/>
        <end position="117"/>
    </location>
</feature>
<accession>A0ABP8K528</accession>
<dbReference type="Proteomes" id="UP001500945">
    <property type="component" value="Unassembled WGS sequence"/>
</dbReference>
<feature type="compositionally biased region" description="Basic and acidic residues" evidence="1">
    <location>
        <begin position="136"/>
        <end position="145"/>
    </location>
</feature>
<evidence type="ECO:0000256" key="1">
    <source>
        <dbReference type="SAM" id="MobiDB-lite"/>
    </source>
</evidence>
<dbReference type="EMBL" id="BAABGM010000004">
    <property type="protein sequence ID" value="GAA4400743.1"/>
    <property type="molecule type" value="Genomic_DNA"/>
</dbReference>
<evidence type="ECO:0000313" key="2">
    <source>
        <dbReference type="EMBL" id="GAA4400743.1"/>
    </source>
</evidence>
<name>A0ABP8K528_9MICO</name>
<protein>
    <submittedName>
        <fullName evidence="2">Uncharacterized protein</fullName>
    </submittedName>
</protein>
<sequence length="145" mass="15054">MAGFAAVITCLVVLPGQTRATPPGGVVGTPLIRGSFTDDVDVKFKLSSADRTRSGSCVGRAYPAGTAFLDSGDGRAHIANNESGVTTETSVVYFGFPKELHPGSTSQRRATATSNPDGANRRALRVPASGPGGSRRGRDPPRRAR</sequence>
<organism evidence="2 3">
    <name type="scientific">Fodinibacter luteus</name>
    <dbReference type="NCBI Taxonomy" id="552064"/>
    <lineage>
        <taxon>Bacteria</taxon>
        <taxon>Bacillati</taxon>
        <taxon>Actinomycetota</taxon>
        <taxon>Actinomycetes</taxon>
        <taxon>Micrococcales</taxon>
        <taxon>Intrasporangiaceae</taxon>
        <taxon>Fodinibacter (ex Wang et al. 2009)</taxon>
    </lineage>
</organism>
<comment type="caution">
    <text evidence="2">The sequence shown here is derived from an EMBL/GenBank/DDBJ whole genome shotgun (WGS) entry which is preliminary data.</text>
</comment>
<keyword evidence="3" id="KW-1185">Reference proteome</keyword>